<feature type="region of interest" description="Disordered" evidence="1">
    <location>
        <begin position="1"/>
        <end position="32"/>
    </location>
</feature>
<evidence type="ECO:0000256" key="1">
    <source>
        <dbReference type="SAM" id="MobiDB-lite"/>
    </source>
</evidence>
<feature type="compositionally biased region" description="Pro residues" evidence="1">
    <location>
        <begin position="186"/>
        <end position="201"/>
    </location>
</feature>
<proteinExistence type="predicted"/>
<sequence length="268" mass="28779">MGGPWLRESKGPVETAFTWGPRSPDHSREKSHSSVHACGLLFSFSSTFPTEKRSREEMRRASPSPSPARGPAVFAAAFVVLPPALFPRMFSPLGHAFPSLFSAQFPQQRFRISRENALDAAAGPDPLLAQLILFPDPILPPRRPPAPPPAPAGAPRAAPRRPPRGCHRATAPRDAPARRPRGAAPRRPPAAPATPPAPPRAGPRAAPLATPPAPAPAHRPRSAAPRRPRAAPARRPARPPSADLRCPPPRCFFNQLLLRPANHQLASE</sequence>
<dbReference type="Proteomes" id="UP000243499">
    <property type="component" value="Chromosome 2"/>
</dbReference>
<feature type="compositionally biased region" description="Pro residues" evidence="1">
    <location>
        <begin position="139"/>
        <end position="152"/>
    </location>
</feature>
<feature type="compositionally biased region" description="Basic and acidic residues" evidence="1">
    <location>
        <begin position="23"/>
        <end position="32"/>
    </location>
</feature>
<feature type="compositionally biased region" description="Low complexity" evidence="1">
    <location>
        <begin position="230"/>
        <end position="245"/>
    </location>
</feature>
<name>A0A2T8KQL5_9POAL</name>
<dbReference type="AlphaFoldDB" id="A0A2T8KQL5"/>
<dbReference type="Gramene" id="PVH64412">
    <property type="protein sequence ID" value="PVH64412"/>
    <property type="gene ID" value="PAHAL_2G262100"/>
</dbReference>
<reference evidence="2" key="1">
    <citation type="submission" date="2018-04" db="EMBL/GenBank/DDBJ databases">
        <title>WGS assembly of Panicum hallii.</title>
        <authorList>
            <person name="Lovell J."/>
            <person name="Jenkins J."/>
            <person name="Lowry D."/>
            <person name="Mamidi S."/>
            <person name="Sreedasyam A."/>
            <person name="Weng X."/>
            <person name="Barry K."/>
            <person name="Bonette J."/>
            <person name="Campitelli B."/>
            <person name="Daum C."/>
            <person name="Gordon S."/>
            <person name="Gould B."/>
            <person name="Lipzen A."/>
            <person name="Macqueen A."/>
            <person name="Palacio-Mejia J."/>
            <person name="Plott C."/>
            <person name="Shakirov E."/>
            <person name="Shu S."/>
            <person name="Yoshinaga Y."/>
            <person name="Zane M."/>
            <person name="Rokhsar D."/>
            <person name="Grimwood J."/>
            <person name="Schmutz J."/>
            <person name="Juenger T."/>
        </authorList>
    </citation>
    <scope>NUCLEOTIDE SEQUENCE [LARGE SCALE GENOMIC DNA]</scope>
    <source>
        <strain evidence="2">FIL2</strain>
    </source>
</reference>
<gene>
    <name evidence="2" type="ORF">PAHAL_2G262100</name>
</gene>
<feature type="compositionally biased region" description="Basic and acidic residues" evidence="1">
    <location>
        <begin position="50"/>
        <end position="60"/>
    </location>
</feature>
<organism evidence="2">
    <name type="scientific">Panicum hallii</name>
    <dbReference type="NCBI Taxonomy" id="206008"/>
    <lineage>
        <taxon>Eukaryota</taxon>
        <taxon>Viridiplantae</taxon>
        <taxon>Streptophyta</taxon>
        <taxon>Embryophyta</taxon>
        <taxon>Tracheophyta</taxon>
        <taxon>Spermatophyta</taxon>
        <taxon>Magnoliopsida</taxon>
        <taxon>Liliopsida</taxon>
        <taxon>Poales</taxon>
        <taxon>Poaceae</taxon>
        <taxon>PACMAD clade</taxon>
        <taxon>Panicoideae</taxon>
        <taxon>Panicodae</taxon>
        <taxon>Paniceae</taxon>
        <taxon>Panicinae</taxon>
        <taxon>Panicum</taxon>
        <taxon>Panicum sect. Panicum</taxon>
    </lineage>
</organism>
<feature type="region of interest" description="Disordered" evidence="1">
    <location>
        <begin position="139"/>
        <end position="248"/>
    </location>
</feature>
<protein>
    <submittedName>
        <fullName evidence="2">Uncharacterized protein</fullName>
    </submittedName>
</protein>
<dbReference type="EMBL" id="CM008047">
    <property type="protein sequence ID" value="PVH64412.1"/>
    <property type="molecule type" value="Genomic_DNA"/>
</dbReference>
<feature type="region of interest" description="Disordered" evidence="1">
    <location>
        <begin position="50"/>
        <end position="69"/>
    </location>
</feature>
<accession>A0A2T8KQL5</accession>
<feature type="compositionally biased region" description="Basic residues" evidence="1">
    <location>
        <begin position="158"/>
        <end position="167"/>
    </location>
</feature>
<evidence type="ECO:0000313" key="2">
    <source>
        <dbReference type="EMBL" id="PVH64412.1"/>
    </source>
</evidence>
<feature type="compositionally biased region" description="Basic residues" evidence="1">
    <location>
        <begin position="218"/>
        <end position="229"/>
    </location>
</feature>